<evidence type="ECO:0000256" key="1">
    <source>
        <dbReference type="ARBA" id="ARBA00009836"/>
    </source>
</evidence>
<dbReference type="EMBL" id="JBBAXC010000006">
    <property type="protein sequence ID" value="MEI5907332.1"/>
    <property type="molecule type" value="Genomic_DNA"/>
</dbReference>
<organism evidence="6 7">
    <name type="scientific">Bacillus spongiae</name>
    <dbReference type="NCBI Taxonomy" id="2683610"/>
    <lineage>
        <taxon>Bacteria</taxon>
        <taxon>Bacillati</taxon>
        <taxon>Bacillota</taxon>
        <taxon>Bacilli</taxon>
        <taxon>Bacillales</taxon>
        <taxon>Bacillaceae</taxon>
        <taxon>Bacillus</taxon>
    </lineage>
</organism>
<comment type="function">
    <text evidence="4 5">Removes the 2'-phosphate from RNA via an intermediate in which the phosphate is ADP-ribosylated by NAD followed by a presumed transesterification to release the RNA and generate ADP-ribose 1''-2''-cyclic phosphate (APPR&gt;P). May function as an ADP-ribosylase.</text>
</comment>
<protein>
    <recommendedName>
        <fullName evidence="5">Probable RNA 2'-phosphotransferase</fullName>
        <ecNumber evidence="5">2.7.1.-</ecNumber>
    </recommendedName>
</protein>
<accession>A0ABU8HDU1</accession>
<dbReference type="InterPro" id="IPR042080">
    <property type="entry name" value="RNA_2'-PTrans_N"/>
</dbReference>
<dbReference type="SUPFAM" id="SSF56399">
    <property type="entry name" value="ADP-ribosylation"/>
    <property type="match status" value="1"/>
</dbReference>
<sequence>MDLLKLSKELSFALRHSPWEYELELDSEGWVNVEQVLNALRHNLEWESLMQDDLRRMIEVSDKERHQIQNGRIRALYGHSVPQKIMKKAGIPPSVLYHGTARHLVEQIFSNGLQPMTRQYVHLSIDTNTANLVGKRKDSNPIILKVQAKKAIEEGIKFYQGNNKVWLADYIPPKFICLD</sequence>
<dbReference type="InterPro" id="IPR002745">
    <property type="entry name" value="Ptrans_KptA/Tpt1"/>
</dbReference>
<dbReference type="RefSeq" id="WP_336586762.1">
    <property type="nucleotide sequence ID" value="NZ_JBBAXC010000006.1"/>
</dbReference>
<dbReference type="PANTHER" id="PTHR12684">
    <property type="entry name" value="PUTATIVE PHOSPHOTRANSFERASE"/>
    <property type="match status" value="1"/>
</dbReference>
<comment type="similarity">
    <text evidence="1 5">Belongs to the KptA/TPT1 family.</text>
</comment>
<keyword evidence="3 5" id="KW-0520">NAD</keyword>
<keyword evidence="2 5" id="KW-0808">Transferase</keyword>
<dbReference type="Gene3D" id="3.20.170.30">
    <property type="match status" value="1"/>
</dbReference>
<dbReference type="EC" id="2.7.1.-" evidence="5"/>
<evidence type="ECO:0000313" key="6">
    <source>
        <dbReference type="EMBL" id="MEI5907332.1"/>
    </source>
</evidence>
<evidence type="ECO:0000256" key="4">
    <source>
        <dbReference type="ARBA" id="ARBA00025212"/>
    </source>
</evidence>
<dbReference type="Proteomes" id="UP001312865">
    <property type="component" value="Unassembled WGS sequence"/>
</dbReference>
<dbReference type="PANTHER" id="PTHR12684:SF2">
    <property type="entry name" value="TRNA 2'-PHOSPHOTRANSFERASE 1"/>
    <property type="match status" value="1"/>
</dbReference>
<evidence type="ECO:0000313" key="7">
    <source>
        <dbReference type="Proteomes" id="UP001312865"/>
    </source>
</evidence>
<dbReference type="InterPro" id="IPR042081">
    <property type="entry name" value="RNA_2'-PTrans_C"/>
</dbReference>
<gene>
    <name evidence="5" type="primary">kptA</name>
    <name evidence="6" type="ORF">WAK64_09705</name>
</gene>
<dbReference type="Gene3D" id="1.10.10.970">
    <property type="entry name" value="RNA 2'-phosphotransferase, Tpt1/KptA family, N-terminal domain"/>
    <property type="match status" value="1"/>
</dbReference>
<keyword evidence="7" id="KW-1185">Reference proteome</keyword>
<dbReference type="InterPro" id="IPR022928">
    <property type="entry name" value="RNA_2'-PTrans_KptA"/>
</dbReference>
<evidence type="ECO:0000256" key="3">
    <source>
        <dbReference type="ARBA" id="ARBA00023027"/>
    </source>
</evidence>
<name>A0ABU8HDU1_9BACI</name>
<evidence type="ECO:0000256" key="5">
    <source>
        <dbReference type="HAMAP-Rule" id="MF_00299"/>
    </source>
</evidence>
<evidence type="ECO:0000256" key="2">
    <source>
        <dbReference type="ARBA" id="ARBA00022679"/>
    </source>
</evidence>
<dbReference type="Pfam" id="PF01885">
    <property type="entry name" value="PTS_2-RNA"/>
    <property type="match status" value="1"/>
</dbReference>
<comment type="caution">
    <text evidence="6">The sequence shown here is derived from an EMBL/GenBank/DDBJ whole genome shotgun (WGS) entry which is preliminary data.</text>
</comment>
<proteinExistence type="inferred from homology"/>
<reference evidence="6 7" key="1">
    <citation type="journal article" date="2018" name="J. Microbiol.">
        <title>Bacillus spongiae sp. nov., isolated from sponge of Jeju Island.</title>
        <authorList>
            <person name="Lee G.E."/>
            <person name="Im W.T."/>
            <person name="Park J.S."/>
        </authorList>
    </citation>
    <scope>NUCLEOTIDE SEQUENCE [LARGE SCALE GENOMIC DNA]</scope>
    <source>
        <strain evidence="6 7">135PIL107-10</strain>
    </source>
</reference>
<dbReference type="HAMAP" id="MF_00299">
    <property type="entry name" value="KptA"/>
    <property type="match status" value="1"/>
</dbReference>